<sequence length="578" mass="62964">MAGGSTLAPRPSLIRGPSTPPVLETTFNIALEERCSEFPENIIAYSPQQKTQITYASLQTQSRRVAAGLRALGVGSGDRVAILLGNRIEYLEIFLACGKLGAYATLLNYAYSAAELHSTIAATTPKVLITTLTTSRYDYTTTLNELSSQLSCIESIVILPDISGEADHQERNHGFLTYCGLCDLGSSSTWDLVQAENAVKPEDIINLQFTSGSTGRPKAAALTHRGILNSARYIGRQMKIHPSDRILVPVPLFHAFGLIIGMCAAMMAGASIVLPSEYFDAGATLSSIQEFRCTGIYGVTTMFVDELSHPCFGAFRLSSLRFGVMAGSAMPEELLRRVTKAFPLPIIYTNWGMTELSSIATMTDGSDTIEKNLKTAGKLLPNLVAKIIDLRLDAQSLGATMKAIKAHPEDTLPGHAGPDELGKSRRWMHTGDEGYLDEDGYLVITGRIKDLIIRGGENISPAEIEARLYEHPAVKQVAVFGVPSKRYGEEVAAMLEIQSYRSVPPPIAEMKSWVRQTLARYKVPVHVWWLGDATLGIPLEWPKTANGKLRKVDLRNIGKEILSRANDSSAAGHLRSNL</sequence>
<dbReference type="InterPro" id="IPR042099">
    <property type="entry name" value="ANL_N_sf"/>
</dbReference>
<reference evidence="4 5" key="1">
    <citation type="submission" date="2015-06" db="EMBL/GenBank/DDBJ databases">
        <title>Draft genome of the ant-associated black yeast Phialophora attae CBS 131958.</title>
        <authorList>
            <person name="Moreno L.F."/>
            <person name="Stielow B.J."/>
            <person name="de Hoog S."/>
            <person name="Vicente V.A."/>
            <person name="Weiss V.A."/>
            <person name="de Vries M."/>
            <person name="Cruz L.M."/>
            <person name="Souza E.M."/>
        </authorList>
    </citation>
    <scope>NUCLEOTIDE SEQUENCE [LARGE SCALE GENOMIC DNA]</scope>
    <source>
        <strain evidence="4 5">CBS 131958</strain>
    </source>
</reference>
<gene>
    <name evidence="4" type="ORF">AB675_10820</name>
</gene>
<feature type="domain" description="AMP-binding enzyme C-terminal" evidence="3">
    <location>
        <begin position="463"/>
        <end position="548"/>
    </location>
</feature>
<dbReference type="GeneID" id="28731497"/>
<dbReference type="InterPro" id="IPR000873">
    <property type="entry name" value="AMP-dep_synth/lig_dom"/>
</dbReference>
<dbReference type="PANTHER" id="PTHR43201:SF30">
    <property type="entry name" value="AMP-DEPENDENT SYNTHETASE_LIGASE DOMAIN-CONTAINING PROTEIN"/>
    <property type="match status" value="1"/>
</dbReference>
<dbReference type="STRING" id="1664694.A0A0N1HRK8"/>
<dbReference type="Pfam" id="PF13193">
    <property type="entry name" value="AMP-binding_C"/>
    <property type="match status" value="1"/>
</dbReference>
<protein>
    <submittedName>
        <fullName evidence="4">Putative acyl-CoA synthetase YngI</fullName>
    </submittedName>
</protein>
<dbReference type="InterPro" id="IPR020845">
    <property type="entry name" value="AMP-binding_CS"/>
</dbReference>
<dbReference type="SUPFAM" id="SSF56801">
    <property type="entry name" value="Acetyl-CoA synthetase-like"/>
    <property type="match status" value="1"/>
</dbReference>
<evidence type="ECO:0000256" key="1">
    <source>
        <dbReference type="SAM" id="Phobius"/>
    </source>
</evidence>
<proteinExistence type="predicted"/>
<dbReference type="InterPro" id="IPR045851">
    <property type="entry name" value="AMP-bd_C_sf"/>
</dbReference>
<dbReference type="RefSeq" id="XP_018000906.1">
    <property type="nucleotide sequence ID" value="XM_018139617.1"/>
</dbReference>
<dbReference type="Pfam" id="PF00501">
    <property type="entry name" value="AMP-binding"/>
    <property type="match status" value="1"/>
</dbReference>
<dbReference type="VEuPathDB" id="FungiDB:AB675_10820"/>
<accession>A0A0N1HRK8</accession>
<organism evidence="4 5">
    <name type="scientific">Cyphellophora attinorum</name>
    <dbReference type="NCBI Taxonomy" id="1664694"/>
    <lineage>
        <taxon>Eukaryota</taxon>
        <taxon>Fungi</taxon>
        <taxon>Dikarya</taxon>
        <taxon>Ascomycota</taxon>
        <taxon>Pezizomycotina</taxon>
        <taxon>Eurotiomycetes</taxon>
        <taxon>Chaetothyriomycetidae</taxon>
        <taxon>Chaetothyriales</taxon>
        <taxon>Cyphellophoraceae</taxon>
        <taxon>Cyphellophora</taxon>
    </lineage>
</organism>
<dbReference type="PANTHER" id="PTHR43201">
    <property type="entry name" value="ACYL-COA SYNTHETASE"/>
    <property type="match status" value="1"/>
</dbReference>
<dbReference type="PROSITE" id="PS00455">
    <property type="entry name" value="AMP_BINDING"/>
    <property type="match status" value="1"/>
</dbReference>
<dbReference type="Proteomes" id="UP000038010">
    <property type="component" value="Unassembled WGS sequence"/>
</dbReference>
<feature type="transmembrane region" description="Helical" evidence="1">
    <location>
        <begin position="246"/>
        <end position="268"/>
    </location>
</feature>
<keyword evidence="1" id="KW-1133">Transmembrane helix</keyword>
<dbReference type="InterPro" id="IPR025110">
    <property type="entry name" value="AMP-bd_C"/>
</dbReference>
<comment type="caution">
    <text evidence="4">The sequence shown here is derived from an EMBL/GenBank/DDBJ whole genome shotgun (WGS) entry which is preliminary data.</text>
</comment>
<evidence type="ECO:0000313" key="5">
    <source>
        <dbReference type="Proteomes" id="UP000038010"/>
    </source>
</evidence>
<keyword evidence="5" id="KW-1185">Reference proteome</keyword>
<dbReference type="EMBL" id="LFJN01000011">
    <property type="protein sequence ID" value="KPI40943.1"/>
    <property type="molecule type" value="Genomic_DNA"/>
</dbReference>
<evidence type="ECO:0000259" key="2">
    <source>
        <dbReference type="Pfam" id="PF00501"/>
    </source>
</evidence>
<dbReference type="OrthoDB" id="10253115at2759"/>
<name>A0A0N1HRK8_9EURO</name>
<dbReference type="GO" id="GO:0031956">
    <property type="term" value="F:medium-chain fatty acid-CoA ligase activity"/>
    <property type="evidence" value="ECO:0007669"/>
    <property type="project" value="TreeGrafter"/>
</dbReference>
<evidence type="ECO:0000313" key="4">
    <source>
        <dbReference type="EMBL" id="KPI40943.1"/>
    </source>
</evidence>
<keyword evidence="1" id="KW-0472">Membrane</keyword>
<feature type="domain" description="AMP-dependent synthetase/ligase" evidence="2">
    <location>
        <begin position="31"/>
        <end position="390"/>
    </location>
</feature>
<dbReference type="Gene3D" id="3.30.300.30">
    <property type="match status" value="1"/>
</dbReference>
<evidence type="ECO:0000259" key="3">
    <source>
        <dbReference type="Pfam" id="PF13193"/>
    </source>
</evidence>
<keyword evidence="1" id="KW-0812">Transmembrane</keyword>
<dbReference type="AlphaFoldDB" id="A0A0N1HRK8"/>
<dbReference type="GO" id="GO:0006631">
    <property type="term" value="P:fatty acid metabolic process"/>
    <property type="evidence" value="ECO:0007669"/>
    <property type="project" value="TreeGrafter"/>
</dbReference>
<dbReference type="Gene3D" id="3.40.50.12780">
    <property type="entry name" value="N-terminal domain of ligase-like"/>
    <property type="match status" value="1"/>
</dbReference>